<name>A0ABD3NMI4_9STRA</name>
<feature type="repeat" description="ANK" evidence="3">
    <location>
        <begin position="291"/>
        <end position="323"/>
    </location>
</feature>
<dbReference type="PROSITE" id="PS50297">
    <property type="entry name" value="ANK_REP_REGION"/>
    <property type="match status" value="2"/>
</dbReference>
<dbReference type="PANTHER" id="PTHR24161">
    <property type="entry name" value="ANK_REP_REGION DOMAIN-CONTAINING PROTEIN-RELATED"/>
    <property type="match status" value="1"/>
</dbReference>
<organism evidence="4 5">
    <name type="scientific">Cyclotella atomus</name>
    <dbReference type="NCBI Taxonomy" id="382360"/>
    <lineage>
        <taxon>Eukaryota</taxon>
        <taxon>Sar</taxon>
        <taxon>Stramenopiles</taxon>
        <taxon>Ochrophyta</taxon>
        <taxon>Bacillariophyta</taxon>
        <taxon>Coscinodiscophyceae</taxon>
        <taxon>Thalassiosirophycidae</taxon>
        <taxon>Stephanodiscales</taxon>
        <taxon>Stephanodiscaceae</taxon>
        <taxon>Cyclotella</taxon>
    </lineage>
</organism>
<evidence type="ECO:0000256" key="1">
    <source>
        <dbReference type="ARBA" id="ARBA00022737"/>
    </source>
</evidence>
<dbReference type="PROSITE" id="PS50088">
    <property type="entry name" value="ANK_REPEAT"/>
    <property type="match status" value="2"/>
</dbReference>
<dbReference type="Pfam" id="PF00023">
    <property type="entry name" value="Ank"/>
    <property type="match status" value="1"/>
</dbReference>
<evidence type="ECO:0000313" key="5">
    <source>
        <dbReference type="Proteomes" id="UP001530400"/>
    </source>
</evidence>
<dbReference type="SUPFAM" id="SSF48403">
    <property type="entry name" value="Ankyrin repeat"/>
    <property type="match status" value="1"/>
</dbReference>
<keyword evidence="1" id="KW-0677">Repeat</keyword>
<feature type="repeat" description="ANK" evidence="3">
    <location>
        <begin position="218"/>
        <end position="250"/>
    </location>
</feature>
<evidence type="ECO:0008006" key="6">
    <source>
        <dbReference type="Google" id="ProtNLM"/>
    </source>
</evidence>
<comment type="caution">
    <text evidence="4">The sequence shown here is derived from an EMBL/GenBank/DDBJ whole genome shotgun (WGS) entry which is preliminary data.</text>
</comment>
<dbReference type="PRINTS" id="PR01415">
    <property type="entry name" value="ANKYRIN"/>
</dbReference>
<evidence type="ECO:0000256" key="3">
    <source>
        <dbReference type="PROSITE-ProRule" id="PRU00023"/>
    </source>
</evidence>
<dbReference type="Gene3D" id="1.25.40.20">
    <property type="entry name" value="Ankyrin repeat-containing domain"/>
    <property type="match status" value="3"/>
</dbReference>
<keyword evidence="5" id="KW-1185">Reference proteome</keyword>
<evidence type="ECO:0000256" key="2">
    <source>
        <dbReference type="ARBA" id="ARBA00023043"/>
    </source>
</evidence>
<dbReference type="EMBL" id="JALLPJ020001104">
    <property type="protein sequence ID" value="KAL3776332.1"/>
    <property type="molecule type" value="Genomic_DNA"/>
</dbReference>
<dbReference type="AlphaFoldDB" id="A0ABD3NMI4"/>
<proteinExistence type="predicted"/>
<protein>
    <recommendedName>
        <fullName evidence="6">ANK_REP_REGION domain-containing protein</fullName>
    </recommendedName>
</protein>
<sequence>MGQRLSKEATLLAPSIAGDLDEVKRLVGQFIGATKNNDGSALREFVNRSDAAGNCAIHGAVFAGHLEIASFLAESCGADLTIKNGMGCSPIWISSGYNHTKCLEYLVQQLSTNKDSKRCLERYLLDENDAGDSPFLAAASKGNIQVCKFMPTIIDGDDFKCRLIRTPNKAGDTPLKVAVAGCHDIELLELILEADASISNINSGSSQDEMCINKKNNLGLSPLIIACERNLPLVVELLIKHGADVNIRDSKGRHLLAVSAFCGCDDVVKFLLSQMKLSLSIAYLLNEKDDAGCTALWLAARTGNLKMVELLIDAGADESIADDEGLAPQNVAVKFKKEKVEKYFQGRQIKK</sequence>
<dbReference type="Pfam" id="PF12796">
    <property type="entry name" value="Ank_2"/>
    <property type="match status" value="2"/>
</dbReference>
<dbReference type="InterPro" id="IPR036770">
    <property type="entry name" value="Ankyrin_rpt-contain_sf"/>
</dbReference>
<dbReference type="SMART" id="SM00248">
    <property type="entry name" value="ANK"/>
    <property type="match status" value="7"/>
</dbReference>
<reference evidence="4 5" key="1">
    <citation type="submission" date="2024-10" db="EMBL/GenBank/DDBJ databases">
        <title>Updated reference genomes for cyclostephanoid diatoms.</title>
        <authorList>
            <person name="Roberts W.R."/>
            <person name="Alverson A.J."/>
        </authorList>
    </citation>
    <scope>NUCLEOTIDE SEQUENCE [LARGE SCALE GENOMIC DNA]</scope>
    <source>
        <strain evidence="4 5">AJA010-31</strain>
    </source>
</reference>
<dbReference type="Proteomes" id="UP001530400">
    <property type="component" value="Unassembled WGS sequence"/>
</dbReference>
<keyword evidence="2 3" id="KW-0040">ANK repeat</keyword>
<evidence type="ECO:0000313" key="4">
    <source>
        <dbReference type="EMBL" id="KAL3776332.1"/>
    </source>
</evidence>
<accession>A0ABD3NMI4</accession>
<gene>
    <name evidence="4" type="ORF">ACHAWO_002450</name>
</gene>
<dbReference type="InterPro" id="IPR002110">
    <property type="entry name" value="Ankyrin_rpt"/>
</dbReference>
<dbReference type="PANTHER" id="PTHR24161:SF124">
    <property type="entry name" value="TRANSIENT RECEPTOR POTENTIAL CHANNEL PYREXIA"/>
    <property type="match status" value="1"/>
</dbReference>